<reference evidence="3 4" key="1">
    <citation type="journal article" date="2012" name="Genome Biol.">
        <title>Genome and low-iron response of an oceanic diatom adapted to chronic iron limitation.</title>
        <authorList>
            <person name="Lommer M."/>
            <person name="Specht M."/>
            <person name="Roy A.S."/>
            <person name="Kraemer L."/>
            <person name="Andreson R."/>
            <person name="Gutowska M.A."/>
            <person name="Wolf J."/>
            <person name="Bergner S.V."/>
            <person name="Schilhabel M.B."/>
            <person name="Klostermeier U.C."/>
            <person name="Beiko R.G."/>
            <person name="Rosenstiel P."/>
            <person name="Hippler M."/>
            <person name="Laroche J."/>
        </authorList>
    </citation>
    <scope>NUCLEOTIDE SEQUENCE [LARGE SCALE GENOMIC DNA]</scope>
    <source>
        <strain evidence="3 4">CCMP1005</strain>
    </source>
</reference>
<dbReference type="PANTHER" id="PTHR33418">
    <property type="entry name" value="HELICASE-ASSOCIATED"/>
    <property type="match status" value="1"/>
</dbReference>
<gene>
    <name evidence="3" type="ORF">THAOC_04153</name>
</gene>
<feature type="non-terminal residue" evidence="3">
    <location>
        <position position="334"/>
    </location>
</feature>
<dbReference type="OMA" id="WDANKES"/>
<dbReference type="OrthoDB" id="44064at2759"/>
<sequence>MRSEMGRAPALVNFAFWWLSIIAAPSSSVVITVVGAIETARPWSADAFAHHRAGRRALPAPLPRTSTSRRRATATSSSGPTLLQATKHSDVWELNYKDLMNYKEEHGDCDVPQSMGALGDWVFNQRITYTKGSLAKERVGRLDDMGFTWRFVATDGAAVLSKLRRWEELWDWRYRELKEYREKHGDCNVSYDQGSLGIWVSTQRQKYKKGKLSDERIARLESIDFVWDRQEQQWSDRFDELTKFLAEQSDFNVRTYQGPNLLGAWVGTQREAYKKGKLSDERINLLEGIGFSWEPLDEAWMARFDELVDFKNENGDCNRPSQSRSTGRMGKRAN</sequence>
<organism evidence="3 4">
    <name type="scientific">Thalassiosira oceanica</name>
    <name type="common">Marine diatom</name>
    <dbReference type="NCBI Taxonomy" id="159749"/>
    <lineage>
        <taxon>Eukaryota</taxon>
        <taxon>Sar</taxon>
        <taxon>Stramenopiles</taxon>
        <taxon>Ochrophyta</taxon>
        <taxon>Bacillariophyta</taxon>
        <taxon>Coscinodiscophyceae</taxon>
        <taxon>Thalassiosirophycidae</taxon>
        <taxon>Thalassiosirales</taxon>
        <taxon>Thalassiosiraceae</taxon>
        <taxon>Thalassiosira</taxon>
    </lineage>
</organism>
<feature type="domain" description="Helicase-associated" evidence="2">
    <location>
        <begin position="89"/>
        <end position="147"/>
    </location>
</feature>
<feature type="region of interest" description="Disordered" evidence="1">
    <location>
        <begin position="315"/>
        <end position="334"/>
    </location>
</feature>
<evidence type="ECO:0000259" key="2">
    <source>
        <dbReference type="Pfam" id="PF03457"/>
    </source>
</evidence>
<dbReference type="InterPro" id="IPR005114">
    <property type="entry name" value="Helicase_assoc"/>
</dbReference>
<dbReference type="AlphaFoldDB" id="K0T614"/>
<keyword evidence="4" id="KW-1185">Reference proteome</keyword>
<dbReference type="PANTHER" id="PTHR33418:SF1">
    <property type="entry name" value="HELICASE-ASSOCIATED DOMAIN-CONTAINING PROTEIN"/>
    <property type="match status" value="1"/>
</dbReference>
<protein>
    <recommendedName>
        <fullName evidence="2">Helicase-associated domain-containing protein</fullName>
    </recommendedName>
</protein>
<comment type="caution">
    <text evidence="3">The sequence shown here is derived from an EMBL/GenBank/DDBJ whole genome shotgun (WGS) entry which is preliminary data.</text>
</comment>
<dbReference type="EMBL" id="AGNL01003884">
    <property type="protein sequence ID" value="EJK74183.1"/>
    <property type="molecule type" value="Genomic_DNA"/>
</dbReference>
<name>K0T614_THAOC</name>
<feature type="domain" description="Helicase-associated" evidence="2">
    <location>
        <begin position="230"/>
        <end position="291"/>
    </location>
</feature>
<dbReference type="Proteomes" id="UP000266841">
    <property type="component" value="Unassembled WGS sequence"/>
</dbReference>
<evidence type="ECO:0000313" key="4">
    <source>
        <dbReference type="Proteomes" id="UP000266841"/>
    </source>
</evidence>
<dbReference type="Gene3D" id="6.10.140.530">
    <property type="match status" value="3"/>
</dbReference>
<feature type="domain" description="Helicase-associated" evidence="2">
    <location>
        <begin position="166"/>
        <end position="225"/>
    </location>
</feature>
<feature type="region of interest" description="Disordered" evidence="1">
    <location>
        <begin position="58"/>
        <end position="80"/>
    </location>
</feature>
<evidence type="ECO:0000313" key="3">
    <source>
        <dbReference type="EMBL" id="EJK74183.1"/>
    </source>
</evidence>
<proteinExistence type="predicted"/>
<accession>K0T614</accession>
<evidence type="ECO:0000256" key="1">
    <source>
        <dbReference type="SAM" id="MobiDB-lite"/>
    </source>
</evidence>
<dbReference type="Pfam" id="PF03457">
    <property type="entry name" value="HA"/>
    <property type="match status" value="3"/>
</dbReference>